<reference evidence="2 3" key="1">
    <citation type="submission" date="2017-03" db="EMBL/GenBank/DDBJ databases">
        <title>WGS assembly of Porphyra umbilicalis.</title>
        <authorList>
            <person name="Brawley S.H."/>
            <person name="Blouin N.A."/>
            <person name="Ficko-Blean E."/>
            <person name="Wheeler G.L."/>
            <person name="Lohr M."/>
            <person name="Goodson H.V."/>
            <person name="Jenkins J.W."/>
            <person name="Blaby-Haas C.E."/>
            <person name="Helliwell K.E."/>
            <person name="Chan C."/>
            <person name="Marriage T."/>
            <person name="Bhattacharya D."/>
            <person name="Klein A.S."/>
            <person name="Badis Y."/>
            <person name="Brodie J."/>
            <person name="Cao Y."/>
            <person name="Collen J."/>
            <person name="Dittami S.M."/>
            <person name="Gachon C.M."/>
            <person name="Green B.R."/>
            <person name="Karpowicz S."/>
            <person name="Kim J.W."/>
            <person name="Kudahl U."/>
            <person name="Lin S."/>
            <person name="Michel G."/>
            <person name="Mittag M."/>
            <person name="Olson B.J."/>
            <person name="Pangilinan J."/>
            <person name="Peng Y."/>
            <person name="Qiu H."/>
            <person name="Shu S."/>
            <person name="Singer J.T."/>
            <person name="Smith A.G."/>
            <person name="Sprecher B.N."/>
            <person name="Wagner V."/>
            <person name="Wang W."/>
            <person name="Wang Z.-Y."/>
            <person name="Yan J."/>
            <person name="Yarish C."/>
            <person name="Zoeuner-Riek S."/>
            <person name="Zhuang Y."/>
            <person name="Zou Y."/>
            <person name="Lindquist E.A."/>
            <person name="Grimwood J."/>
            <person name="Barry K."/>
            <person name="Rokhsar D.S."/>
            <person name="Schmutz J."/>
            <person name="Stiller J.W."/>
            <person name="Grossman A.R."/>
            <person name="Prochnik S.E."/>
        </authorList>
    </citation>
    <scope>NUCLEOTIDE SEQUENCE [LARGE SCALE GENOMIC DNA]</scope>
    <source>
        <strain evidence="2">4086291</strain>
    </source>
</reference>
<proteinExistence type="predicted"/>
<keyword evidence="1" id="KW-0472">Membrane</keyword>
<evidence type="ECO:0000256" key="1">
    <source>
        <dbReference type="SAM" id="Phobius"/>
    </source>
</evidence>
<gene>
    <name evidence="2" type="ORF">BU14_0254s0003</name>
</gene>
<dbReference type="Proteomes" id="UP000218209">
    <property type="component" value="Unassembled WGS sequence"/>
</dbReference>
<name>A0A1X6P3C1_PORUM</name>
<feature type="transmembrane region" description="Helical" evidence="1">
    <location>
        <begin position="135"/>
        <end position="159"/>
    </location>
</feature>
<keyword evidence="1" id="KW-0812">Transmembrane</keyword>
<organism evidence="2 3">
    <name type="scientific">Porphyra umbilicalis</name>
    <name type="common">Purple laver</name>
    <name type="synonym">Red alga</name>
    <dbReference type="NCBI Taxonomy" id="2786"/>
    <lineage>
        <taxon>Eukaryota</taxon>
        <taxon>Rhodophyta</taxon>
        <taxon>Bangiophyceae</taxon>
        <taxon>Bangiales</taxon>
        <taxon>Bangiaceae</taxon>
        <taxon>Porphyra</taxon>
    </lineage>
</organism>
<protein>
    <recommendedName>
        <fullName evidence="4">EXPERA domain-containing protein</fullName>
    </recommendedName>
</protein>
<accession>A0A1X6P3C1</accession>
<keyword evidence="3" id="KW-1185">Reference proteome</keyword>
<evidence type="ECO:0000313" key="3">
    <source>
        <dbReference type="Proteomes" id="UP000218209"/>
    </source>
</evidence>
<dbReference type="AlphaFoldDB" id="A0A1X6P3C1"/>
<dbReference type="EMBL" id="KV918917">
    <property type="protein sequence ID" value="OSX75123.1"/>
    <property type="molecule type" value="Genomic_DNA"/>
</dbReference>
<dbReference type="OrthoDB" id="60858at2759"/>
<evidence type="ECO:0000313" key="2">
    <source>
        <dbReference type="EMBL" id="OSX75123.1"/>
    </source>
</evidence>
<sequence length="175" mass="18741">MPPASPRGGISLVPPWVGYWLLFSALVSLQEAAFLYLRPRSLRGGSLAYLFPHYGVYVELDGLFADPVDRTLRLLSAASLVEVPVQLLVAVYAMPASAGLPAATLGLSVLAATVVKTGLFLAYDWPHVVDGAAGGWARLIVVGASLPWIVVPLTGMVAVHRRLRRVLGRSERKVS</sequence>
<keyword evidence="1" id="KW-1133">Transmembrane helix</keyword>
<evidence type="ECO:0008006" key="4">
    <source>
        <dbReference type="Google" id="ProtNLM"/>
    </source>
</evidence>
<feature type="transmembrane region" description="Helical" evidence="1">
    <location>
        <begin position="102"/>
        <end position="123"/>
    </location>
</feature>
<feature type="transmembrane region" description="Helical" evidence="1">
    <location>
        <begin position="16"/>
        <end position="37"/>
    </location>
</feature>